<gene>
    <name evidence="1" type="ORF">Sangu_2625900</name>
</gene>
<dbReference type="AlphaFoldDB" id="A0AAW2J542"/>
<organism evidence="1">
    <name type="scientific">Sesamum angustifolium</name>
    <dbReference type="NCBI Taxonomy" id="2727405"/>
    <lineage>
        <taxon>Eukaryota</taxon>
        <taxon>Viridiplantae</taxon>
        <taxon>Streptophyta</taxon>
        <taxon>Embryophyta</taxon>
        <taxon>Tracheophyta</taxon>
        <taxon>Spermatophyta</taxon>
        <taxon>Magnoliopsida</taxon>
        <taxon>eudicotyledons</taxon>
        <taxon>Gunneridae</taxon>
        <taxon>Pentapetalae</taxon>
        <taxon>asterids</taxon>
        <taxon>lamiids</taxon>
        <taxon>Lamiales</taxon>
        <taxon>Pedaliaceae</taxon>
        <taxon>Sesamum</taxon>
    </lineage>
</organism>
<comment type="caution">
    <text evidence="1">The sequence shown here is derived from an EMBL/GenBank/DDBJ whole genome shotgun (WGS) entry which is preliminary data.</text>
</comment>
<reference evidence="1" key="1">
    <citation type="submission" date="2020-06" db="EMBL/GenBank/DDBJ databases">
        <authorList>
            <person name="Li T."/>
            <person name="Hu X."/>
            <person name="Zhang T."/>
            <person name="Song X."/>
            <person name="Zhang H."/>
            <person name="Dai N."/>
            <person name="Sheng W."/>
            <person name="Hou X."/>
            <person name="Wei L."/>
        </authorList>
    </citation>
    <scope>NUCLEOTIDE SEQUENCE</scope>
    <source>
        <strain evidence="1">G01</strain>
        <tissue evidence="1">Leaf</tissue>
    </source>
</reference>
<reference evidence="1" key="2">
    <citation type="journal article" date="2024" name="Plant">
        <title>Genomic evolution and insights into agronomic trait innovations of Sesamum species.</title>
        <authorList>
            <person name="Miao H."/>
            <person name="Wang L."/>
            <person name="Qu L."/>
            <person name="Liu H."/>
            <person name="Sun Y."/>
            <person name="Le M."/>
            <person name="Wang Q."/>
            <person name="Wei S."/>
            <person name="Zheng Y."/>
            <person name="Lin W."/>
            <person name="Duan Y."/>
            <person name="Cao H."/>
            <person name="Xiong S."/>
            <person name="Wang X."/>
            <person name="Wei L."/>
            <person name="Li C."/>
            <person name="Ma Q."/>
            <person name="Ju M."/>
            <person name="Zhao R."/>
            <person name="Li G."/>
            <person name="Mu C."/>
            <person name="Tian Q."/>
            <person name="Mei H."/>
            <person name="Zhang T."/>
            <person name="Gao T."/>
            <person name="Zhang H."/>
        </authorList>
    </citation>
    <scope>NUCLEOTIDE SEQUENCE</scope>
    <source>
        <strain evidence="1">G01</strain>
    </source>
</reference>
<protein>
    <recommendedName>
        <fullName evidence="2">Tubulin-specific chaperone A</fullName>
    </recommendedName>
</protein>
<dbReference type="EMBL" id="JACGWK010001412">
    <property type="protein sequence ID" value="KAL0289162.1"/>
    <property type="molecule type" value="Genomic_DNA"/>
</dbReference>
<sequence length="84" mass="9629">MDELEHIEKETVTLKGRRTSLHSTLKRKKKLSHDAQAKVHEVEKDIATLESTDPLEDAIVEDLEYSRASLEILKEDLKSLNLFA</sequence>
<accession>A0AAW2J542</accession>
<proteinExistence type="predicted"/>
<evidence type="ECO:0008006" key="2">
    <source>
        <dbReference type="Google" id="ProtNLM"/>
    </source>
</evidence>
<name>A0AAW2J542_9LAMI</name>
<evidence type="ECO:0000313" key="1">
    <source>
        <dbReference type="EMBL" id="KAL0289162.1"/>
    </source>
</evidence>